<dbReference type="AlphaFoldDB" id="Q4RGX6"/>
<organism evidence="4">
    <name type="scientific">Tetraodon nigroviridis</name>
    <name type="common">Spotted green pufferfish</name>
    <name type="synonym">Chelonodon nigroviridis</name>
    <dbReference type="NCBI Taxonomy" id="99883"/>
    <lineage>
        <taxon>Eukaryota</taxon>
        <taxon>Metazoa</taxon>
        <taxon>Chordata</taxon>
        <taxon>Craniata</taxon>
        <taxon>Vertebrata</taxon>
        <taxon>Euteleostomi</taxon>
        <taxon>Actinopterygii</taxon>
        <taxon>Neopterygii</taxon>
        <taxon>Teleostei</taxon>
        <taxon>Neoteleostei</taxon>
        <taxon>Acanthomorphata</taxon>
        <taxon>Eupercaria</taxon>
        <taxon>Tetraodontiformes</taxon>
        <taxon>Tetradontoidea</taxon>
        <taxon>Tetraodontidae</taxon>
        <taxon>Tetraodon</taxon>
    </lineage>
</organism>
<dbReference type="Gene3D" id="1.20.1250.20">
    <property type="entry name" value="MFS general substrate transporter like domains"/>
    <property type="match status" value="2"/>
</dbReference>
<dbReference type="PANTHER" id="PTHR11328">
    <property type="entry name" value="MAJOR FACILITATOR SUPERFAMILY DOMAIN-CONTAINING PROTEIN"/>
    <property type="match status" value="1"/>
</dbReference>
<dbReference type="CDD" id="cd17491">
    <property type="entry name" value="MFS_MFSD12"/>
    <property type="match status" value="1"/>
</dbReference>
<name>Q4RGX6_TETNG</name>
<reference evidence="4" key="1">
    <citation type="journal article" date="2004" name="Nature">
        <title>Genome duplication in the teleost fish Tetraodon nigroviridis reveals the early vertebrate proto-karyotype.</title>
        <authorList>
            <person name="Jaillon O."/>
            <person name="Aury J.-M."/>
            <person name="Brunet F."/>
            <person name="Petit J.-L."/>
            <person name="Stange-Thomann N."/>
            <person name="Mauceli E."/>
            <person name="Bouneau L."/>
            <person name="Fischer C."/>
            <person name="Ozouf-Costaz C."/>
            <person name="Bernot A."/>
            <person name="Nicaud S."/>
            <person name="Jaffe D."/>
            <person name="Fisher S."/>
            <person name="Lutfalla G."/>
            <person name="Dossat C."/>
            <person name="Segurens B."/>
            <person name="Dasilva C."/>
            <person name="Salanoubat M."/>
            <person name="Levy M."/>
            <person name="Boudet N."/>
            <person name="Castellano S."/>
            <person name="Anthouard V."/>
            <person name="Jubin C."/>
            <person name="Castelli V."/>
            <person name="Katinka M."/>
            <person name="Vacherie B."/>
            <person name="Biemont C."/>
            <person name="Skalli Z."/>
            <person name="Cattolico L."/>
            <person name="Poulain J."/>
            <person name="De Berardinis V."/>
            <person name="Cruaud C."/>
            <person name="Duprat S."/>
            <person name="Brottier P."/>
            <person name="Coutanceau J.-P."/>
            <person name="Gouzy J."/>
            <person name="Parra G."/>
            <person name="Lardier G."/>
            <person name="Chapple C."/>
            <person name="McKernan K.J."/>
            <person name="McEwan P."/>
            <person name="Bosak S."/>
            <person name="Kellis M."/>
            <person name="Volff J.-N."/>
            <person name="Guigo R."/>
            <person name="Zody M.C."/>
            <person name="Mesirov J."/>
            <person name="Lindblad-Toh K."/>
            <person name="Birren B."/>
            <person name="Nusbaum C."/>
            <person name="Kahn D."/>
            <person name="Robinson-Rechavi M."/>
            <person name="Laudet V."/>
            <person name="Schachter V."/>
            <person name="Quetier F."/>
            <person name="Saurin W."/>
            <person name="Scarpelli C."/>
            <person name="Wincker P."/>
            <person name="Lander E.S."/>
            <person name="Weissenbach J."/>
            <person name="Roest Crollius H."/>
        </authorList>
    </citation>
    <scope>NUCLEOTIDE SEQUENCE [LARGE SCALE GENOMIC DNA]</scope>
</reference>
<feature type="transmembrane region" description="Helical" evidence="3">
    <location>
        <begin position="268"/>
        <end position="286"/>
    </location>
</feature>
<gene>
    <name evidence="4" type="ORF">GSTENG00034612001</name>
</gene>
<sequence>AHGSVPVPRRLSYAVGHFLNDLCASMWFTYLLVFYHSVLGLHNTNAGVLLLAGQVADALCTPLIGYESDRTAGCGAYGKRKSWHLVGTLSVLLSFAFIFNRCVGCSPTTPQWASVTYFLPFIVVFQFGWAAVQISHLALIPELVTCEHARVELTAYSSQTQQLLLQWKCWLRQPSFYQVAVLYMSTRLIVNLSQTYMSMYLINTLGLHKVTAAGAPARILPVFTGSSFCSSVWLQQKFIATIPLVMYLSGFLSSFIMKPISRKIGKCLTYALGLLLVVAFSGWVLLDEQMGQRVYAPAVLLGAGTATILVISLAMTAELIADQTQSGAFVYGAMSFADKLSNGVAVMTIQALHPCRTSVCCADCVWFYHYIMVIVTGGVGVIAALVLCSILIWPIRIRSREAGSAPD</sequence>
<feature type="transmembrane region" description="Helical" evidence="3">
    <location>
        <begin position="328"/>
        <end position="347"/>
    </location>
</feature>
<feature type="transmembrane region" description="Helical" evidence="3">
    <location>
        <begin position="85"/>
        <end position="103"/>
    </location>
</feature>
<feature type="transmembrane region" description="Helical" evidence="3">
    <location>
        <begin position="298"/>
        <end position="321"/>
    </location>
</feature>
<evidence type="ECO:0000256" key="1">
    <source>
        <dbReference type="ARBA" id="ARBA00004141"/>
    </source>
</evidence>
<feature type="non-terminal residue" evidence="4">
    <location>
        <position position="407"/>
    </location>
</feature>
<evidence type="ECO:0000313" key="4">
    <source>
        <dbReference type="EMBL" id="CAG12356.1"/>
    </source>
</evidence>
<dbReference type="EMBL" id="CAAE01015086">
    <property type="protein sequence ID" value="CAG12356.1"/>
    <property type="molecule type" value="Genomic_DNA"/>
</dbReference>
<reference evidence="4" key="2">
    <citation type="submission" date="2004-02" db="EMBL/GenBank/DDBJ databases">
        <authorList>
            <consortium name="Genoscope"/>
            <consortium name="Whitehead Institute Centre for Genome Research"/>
        </authorList>
    </citation>
    <scope>NUCLEOTIDE SEQUENCE</scope>
</reference>
<dbReference type="GO" id="GO:0043474">
    <property type="term" value="P:pigment metabolic process involved in pigmentation"/>
    <property type="evidence" value="ECO:0007669"/>
    <property type="project" value="TreeGrafter"/>
</dbReference>
<dbReference type="PANTHER" id="PTHR11328:SF28">
    <property type="entry name" value="MAJOR FACILITATOR SUPERFAMILY DOMAIN-CONTAINING PROTEIN 12"/>
    <property type="match status" value="1"/>
</dbReference>
<dbReference type="KEGG" id="tng:GSTEN00034612G001"/>
<keyword evidence="3" id="KW-1133">Transmembrane helix</keyword>
<dbReference type="FunFam" id="1.20.1250.20:FF:000206">
    <property type="entry name" value="Major facilitator superfamily domain containing 12"/>
    <property type="match status" value="1"/>
</dbReference>
<feature type="non-terminal residue" evidence="4">
    <location>
        <position position="1"/>
    </location>
</feature>
<dbReference type="GO" id="GO:0008643">
    <property type="term" value="P:carbohydrate transport"/>
    <property type="evidence" value="ECO:0007669"/>
    <property type="project" value="InterPro"/>
</dbReference>
<keyword evidence="3" id="KW-0812">Transmembrane</keyword>
<feature type="transmembrane region" description="Helical" evidence="3">
    <location>
        <begin position="12"/>
        <end position="34"/>
    </location>
</feature>
<dbReference type="GO" id="GO:0048021">
    <property type="term" value="P:regulation of melanin biosynthetic process"/>
    <property type="evidence" value="ECO:0007669"/>
    <property type="project" value="TreeGrafter"/>
</dbReference>
<evidence type="ECO:0000256" key="3">
    <source>
        <dbReference type="SAM" id="Phobius"/>
    </source>
</evidence>
<feature type="transmembrane region" description="Helical" evidence="3">
    <location>
        <begin position="238"/>
        <end position="256"/>
    </location>
</feature>
<accession>Q4RGX6</accession>
<comment type="similarity">
    <text evidence="2">Belongs to the major facilitator superfamily.</text>
</comment>
<feature type="transmembrane region" description="Helical" evidence="3">
    <location>
        <begin position="367"/>
        <end position="393"/>
    </location>
</feature>
<dbReference type="SUPFAM" id="SSF103473">
    <property type="entry name" value="MFS general substrate transporter"/>
    <property type="match status" value="1"/>
</dbReference>
<feature type="transmembrane region" description="Helical" evidence="3">
    <location>
        <begin position="115"/>
        <end position="134"/>
    </location>
</feature>
<dbReference type="GO" id="GO:0005886">
    <property type="term" value="C:plasma membrane"/>
    <property type="evidence" value="ECO:0007669"/>
    <property type="project" value="TreeGrafter"/>
</dbReference>
<dbReference type="GO" id="GO:0015293">
    <property type="term" value="F:symporter activity"/>
    <property type="evidence" value="ECO:0007669"/>
    <property type="project" value="InterPro"/>
</dbReference>
<proteinExistence type="inferred from homology"/>
<keyword evidence="3" id="KW-0472">Membrane</keyword>
<comment type="subcellular location">
    <subcellularLocation>
        <location evidence="1">Membrane</location>
        <topology evidence="1">Multi-pass membrane protein</topology>
    </subcellularLocation>
</comment>
<dbReference type="Pfam" id="PF13347">
    <property type="entry name" value="MFS_2"/>
    <property type="match status" value="2"/>
</dbReference>
<dbReference type="OrthoDB" id="1730117at2759"/>
<dbReference type="InterPro" id="IPR039672">
    <property type="entry name" value="MFS_2"/>
</dbReference>
<comment type="caution">
    <text evidence="4">The sequence shown here is derived from an EMBL/GenBank/DDBJ whole genome shotgun (WGS) entry which is preliminary data.</text>
</comment>
<evidence type="ECO:0000256" key="2">
    <source>
        <dbReference type="ARBA" id="ARBA00008335"/>
    </source>
</evidence>
<protein>
    <submittedName>
        <fullName evidence="4">(spotted green pufferfish) hypothetical protein</fullName>
    </submittedName>
</protein>
<dbReference type="InterPro" id="IPR036259">
    <property type="entry name" value="MFS_trans_sf"/>
</dbReference>